<evidence type="ECO:0000259" key="1">
    <source>
        <dbReference type="PROSITE" id="PS51750"/>
    </source>
</evidence>
<organism evidence="2 3">
    <name type="scientific">Clostridium estertheticum</name>
    <dbReference type="NCBI Taxonomy" id="238834"/>
    <lineage>
        <taxon>Bacteria</taxon>
        <taxon>Bacillati</taxon>
        <taxon>Bacillota</taxon>
        <taxon>Clostridia</taxon>
        <taxon>Eubacteriales</taxon>
        <taxon>Clostridiaceae</taxon>
        <taxon>Clostridium</taxon>
    </lineage>
</organism>
<proteinExistence type="predicted"/>
<dbReference type="AlphaFoldDB" id="A0AA47ELP1"/>
<dbReference type="EMBL" id="CP086239">
    <property type="protein sequence ID" value="WAG60888.1"/>
    <property type="molecule type" value="Genomic_DNA"/>
</dbReference>
<dbReference type="PROSITE" id="PS51750">
    <property type="entry name" value="BRO_N"/>
    <property type="match status" value="1"/>
</dbReference>
<feature type="domain" description="Bro-N" evidence="1">
    <location>
        <begin position="10"/>
        <end position="106"/>
    </location>
</feature>
<sequence>MKELQVLESRTILNKEFAIYGSVENPLFRADDVAKFIGHSNASKILSNVDEEDKELHVISTLTNSYNALFLTEDGFYEVLMQSRKPIAKEFKKEVKMILKSIRVNGAFVPNATAEETKGIVKQFKGSKYLTSEIHDSKSIRNYIRNYEKMKLDECIDSIVEIVIPMKGEIKHTLIDIAIKELKSIDDGLIKDTIKNTFIKDTASAGIIILQAVKIGKFRKRIRSLEQAI</sequence>
<evidence type="ECO:0000313" key="3">
    <source>
        <dbReference type="Proteomes" id="UP001164733"/>
    </source>
</evidence>
<protein>
    <recommendedName>
        <fullName evidence="1">Bro-N domain-containing protein</fullName>
    </recommendedName>
</protein>
<dbReference type="SMART" id="SM01040">
    <property type="entry name" value="Bro-N"/>
    <property type="match status" value="1"/>
</dbReference>
<name>A0AA47ELP1_9CLOT</name>
<gene>
    <name evidence="2" type="ORF">LL038_01150</name>
</gene>
<dbReference type="Proteomes" id="UP001164733">
    <property type="component" value="Chromosome"/>
</dbReference>
<dbReference type="Pfam" id="PF02498">
    <property type="entry name" value="Bro-N"/>
    <property type="match status" value="1"/>
</dbReference>
<evidence type="ECO:0000313" key="2">
    <source>
        <dbReference type="EMBL" id="WAG60888.1"/>
    </source>
</evidence>
<dbReference type="InterPro" id="IPR003497">
    <property type="entry name" value="BRO_N_domain"/>
</dbReference>
<dbReference type="RefSeq" id="WP_216119657.1">
    <property type="nucleotide sequence ID" value="NZ_CP086239.1"/>
</dbReference>
<reference evidence="2" key="1">
    <citation type="submission" date="2021-11" db="EMBL/GenBank/DDBJ databases">
        <title>Clostridia strains as spoilage organisms.</title>
        <authorList>
            <person name="Wambui J."/>
            <person name="Stevens M.J.A."/>
            <person name="Stephan R."/>
        </authorList>
    </citation>
    <scope>NUCLEOTIDE SEQUENCE</scope>
    <source>
        <strain evidence="2">CF009</strain>
    </source>
</reference>
<accession>A0AA47ELP1</accession>